<evidence type="ECO:0000313" key="1">
    <source>
        <dbReference type="EMBL" id="KAJ3553214.1"/>
    </source>
</evidence>
<reference evidence="1" key="1">
    <citation type="submission" date="2022-07" db="EMBL/GenBank/DDBJ databases">
        <title>Genome Sequence of Phlebia brevispora.</title>
        <authorList>
            <person name="Buettner E."/>
        </authorList>
    </citation>
    <scope>NUCLEOTIDE SEQUENCE</scope>
    <source>
        <strain evidence="1">MPL23</strain>
    </source>
</reference>
<sequence length="113" mass="13124">MSLKYSSIVWQAINIWFSPQRFSKEQRTYVGFAPISILLSFNRNPLFVLRILARISHLRSISRDGERDPEHLPMPLQLRVLTPKRVTSSICIRVLSNEHLHHKLVPKPSLDLA</sequence>
<keyword evidence="2" id="KW-1185">Reference proteome</keyword>
<protein>
    <submittedName>
        <fullName evidence="1">Uncharacterized protein</fullName>
    </submittedName>
</protein>
<gene>
    <name evidence="1" type="ORF">NM688_g3732</name>
</gene>
<proteinExistence type="predicted"/>
<dbReference type="EMBL" id="JANHOG010000565">
    <property type="protein sequence ID" value="KAJ3553214.1"/>
    <property type="molecule type" value="Genomic_DNA"/>
</dbReference>
<organism evidence="1 2">
    <name type="scientific">Phlebia brevispora</name>
    <dbReference type="NCBI Taxonomy" id="194682"/>
    <lineage>
        <taxon>Eukaryota</taxon>
        <taxon>Fungi</taxon>
        <taxon>Dikarya</taxon>
        <taxon>Basidiomycota</taxon>
        <taxon>Agaricomycotina</taxon>
        <taxon>Agaricomycetes</taxon>
        <taxon>Polyporales</taxon>
        <taxon>Meruliaceae</taxon>
        <taxon>Phlebia</taxon>
    </lineage>
</organism>
<evidence type="ECO:0000313" key="2">
    <source>
        <dbReference type="Proteomes" id="UP001148662"/>
    </source>
</evidence>
<comment type="caution">
    <text evidence="1">The sequence shown here is derived from an EMBL/GenBank/DDBJ whole genome shotgun (WGS) entry which is preliminary data.</text>
</comment>
<name>A0ACC1T4P8_9APHY</name>
<accession>A0ACC1T4P8</accession>
<dbReference type="Proteomes" id="UP001148662">
    <property type="component" value="Unassembled WGS sequence"/>
</dbReference>